<dbReference type="PRINTS" id="PR00114">
    <property type="entry name" value="STPHPHTASE"/>
</dbReference>
<comment type="catalytic activity">
    <reaction evidence="3">
        <text>O-phospho-L-threonyl-[protein] + H2O = L-threonyl-[protein] + phosphate</text>
        <dbReference type="Rhea" id="RHEA:47004"/>
        <dbReference type="Rhea" id="RHEA-COMP:11060"/>
        <dbReference type="Rhea" id="RHEA-COMP:11605"/>
        <dbReference type="ChEBI" id="CHEBI:15377"/>
        <dbReference type="ChEBI" id="CHEBI:30013"/>
        <dbReference type="ChEBI" id="CHEBI:43474"/>
        <dbReference type="ChEBI" id="CHEBI:61977"/>
        <dbReference type="EC" id="3.1.3.16"/>
    </reaction>
</comment>
<keyword evidence="5" id="KW-1133">Transmembrane helix</keyword>
<feature type="region of interest" description="Disordered" evidence="4">
    <location>
        <begin position="385"/>
        <end position="438"/>
    </location>
</feature>
<proteinExistence type="inferred from homology"/>
<evidence type="ECO:0000313" key="7">
    <source>
        <dbReference type="EMBL" id="KAF0739766.1"/>
    </source>
</evidence>
<dbReference type="Gene3D" id="3.60.21.10">
    <property type="match status" value="1"/>
</dbReference>
<dbReference type="PROSITE" id="PS00125">
    <property type="entry name" value="SER_THR_PHOSPHATASE"/>
    <property type="match status" value="1"/>
</dbReference>
<dbReference type="SMART" id="SM00156">
    <property type="entry name" value="PP2Ac"/>
    <property type="match status" value="1"/>
</dbReference>
<keyword evidence="5" id="KW-0812">Transmembrane</keyword>
<dbReference type="PROSITE" id="PS00018">
    <property type="entry name" value="EF_HAND_1"/>
    <property type="match status" value="1"/>
</dbReference>
<dbReference type="EC" id="3.1.3.16" evidence="3"/>
<dbReference type="Proteomes" id="UP000481153">
    <property type="component" value="Unassembled WGS sequence"/>
</dbReference>
<dbReference type="InterPro" id="IPR011992">
    <property type="entry name" value="EF-hand-dom_pair"/>
</dbReference>
<keyword evidence="8" id="KW-1185">Reference proteome</keyword>
<dbReference type="InterPro" id="IPR029052">
    <property type="entry name" value="Metallo-depent_PP-like"/>
</dbReference>
<evidence type="ECO:0000256" key="5">
    <source>
        <dbReference type="SAM" id="Phobius"/>
    </source>
</evidence>
<dbReference type="GO" id="GO:0033192">
    <property type="term" value="F:calmodulin-dependent protein phosphatase activity"/>
    <property type="evidence" value="ECO:0007669"/>
    <property type="project" value="InterPro"/>
</dbReference>
<evidence type="ECO:0000256" key="2">
    <source>
        <dbReference type="ARBA" id="ARBA00022837"/>
    </source>
</evidence>
<feature type="compositionally biased region" description="Polar residues" evidence="4">
    <location>
        <begin position="388"/>
        <end position="400"/>
    </location>
</feature>
<reference evidence="7 8" key="1">
    <citation type="submission" date="2019-07" db="EMBL/GenBank/DDBJ databases">
        <title>Genomics analysis of Aphanomyces spp. identifies a new class of oomycete effector associated with host adaptation.</title>
        <authorList>
            <person name="Gaulin E."/>
        </authorList>
    </citation>
    <scope>NUCLEOTIDE SEQUENCE [LARGE SCALE GENOMIC DNA]</scope>
    <source>
        <strain evidence="7 8">ATCC 201684</strain>
    </source>
</reference>
<protein>
    <recommendedName>
        <fullName evidence="3">Serine/threonine-protein phosphatase</fullName>
        <ecNumber evidence="3">3.1.3.16</ecNumber>
    </recommendedName>
</protein>
<keyword evidence="5" id="KW-0472">Membrane</keyword>
<evidence type="ECO:0000256" key="1">
    <source>
        <dbReference type="ARBA" id="ARBA00008294"/>
    </source>
</evidence>
<dbReference type="EMBL" id="VJMJ01000062">
    <property type="protein sequence ID" value="KAF0739766.1"/>
    <property type="molecule type" value="Genomic_DNA"/>
</dbReference>
<name>A0A6G0XI48_9STRA</name>
<dbReference type="GO" id="GO:0005509">
    <property type="term" value="F:calcium ion binding"/>
    <property type="evidence" value="ECO:0007669"/>
    <property type="project" value="InterPro"/>
</dbReference>
<dbReference type="Pfam" id="PF00149">
    <property type="entry name" value="Metallophos"/>
    <property type="match status" value="1"/>
</dbReference>
<dbReference type="InterPro" id="IPR043360">
    <property type="entry name" value="PP2B"/>
</dbReference>
<organism evidence="7 8">
    <name type="scientific">Aphanomyces euteiches</name>
    <dbReference type="NCBI Taxonomy" id="100861"/>
    <lineage>
        <taxon>Eukaryota</taxon>
        <taxon>Sar</taxon>
        <taxon>Stramenopiles</taxon>
        <taxon>Oomycota</taxon>
        <taxon>Saprolegniomycetes</taxon>
        <taxon>Saprolegniales</taxon>
        <taxon>Verrucalvaceae</taxon>
        <taxon>Aphanomyces</taxon>
    </lineage>
</organism>
<dbReference type="GO" id="GO:0097720">
    <property type="term" value="P:calcineurin-mediated signaling"/>
    <property type="evidence" value="ECO:0007669"/>
    <property type="project" value="InterPro"/>
</dbReference>
<dbReference type="Gene3D" id="1.10.238.10">
    <property type="entry name" value="EF-hand"/>
    <property type="match status" value="1"/>
</dbReference>
<evidence type="ECO:0000256" key="4">
    <source>
        <dbReference type="SAM" id="MobiDB-lite"/>
    </source>
</evidence>
<evidence type="ECO:0000259" key="6">
    <source>
        <dbReference type="PROSITE" id="PS50222"/>
    </source>
</evidence>
<dbReference type="PROSITE" id="PS50222">
    <property type="entry name" value="EF_HAND_2"/>
    <property type="match status" value="2"/>
</dbReference>
<keyword evidence="2" id="KW-0106">Calcium</keyword>
<dbReference type="PANTHER" id="PTHR45673">
    <property type="entry name" value="SERINE/THREONINE-PROTEIN PHOSPHATASE 2B CATALYTIC SUBUNIT 1-RELATED"/>
    <property type="match status" value="1"/>
</dbReference>
<evidence type="ECO:0000256" key="3">
    <source>
        <dbReference type="RuleBase" id="RU004273"/>
    </source>
</evidence>
<feature type="domain" description="EF-hand" evidence="6">
    <location>
        <begin position="473"/>
        <end position="508"/>
    </location>
</feature>
<dbReference type="InterPro" id="IPR004843">
    <property type="entry name" value="Calcineurin-like_PHP"/>
</dbReference>
<dbReference type="CDD" id="cd00051">
    <property type="entry name" value="EFh"/>
    <property type="match status" value="1"/>
</dbReference>
<dbReference type="AlphaFoldDB" id="A0A6G0XI48"/>
<dbReference type="SUPFAM" id="SSF56300">
    <property type="entry name" value="Metallo-dependent phosphatases"/>
    <property type="match status" value="1"/>
</dbReference>
<sequence length="609" mass="69616">MTNTKAMETPSLAKLRSQFEKQEQLNTEEALQLIHRAHDIMDKEANVLYLDAPVVVFGDIHGQFFDLMKLLDKCKFFHPSFAESDQTLLFLGDYVDRGAFSCEVMLFLLCMKIHYPTRVFLLRGNHECEAISSFYGFRLECKGKYGLSVYYHFTQCFQALPLAAVVSASEGRVFCVHAGLSPSLKSLSDIDAIERRQEPATTGALCDLLWSDPVPEYEGEVEEPPSTIAAAPRQQIDSPDTMKWRPNGVRGCSFYYNCTAVYDFLTANNLMCMVRAHEMQDEGYLFHFSSPAYFDLDTRPSKEFPPVISVFSAANYCDTYGNMAAYLVIQKTSNRFDVEQTQHAVHPYPRSFRQSEGIWATFQATLPYIPASKDFFESMAQLNHVPKSGNTTSTDETLQSGDRDDAEKPPDANGGSRRRLTRRNSYEKHPQALSKQLDAITEEWKTQREEVSTPTRRASLHQREVVDVSFTPKEIEVLKLIFALMDTDGDLKLGADEIARFIKRILGETINEQRAQRYVQALDYNQDGHVDLNDLLSCAALLKKRYNSRMSTVSILSRWLPWTSTACVLAGVFFLYRRFGRRYRWVKQLSMLVLTLIAISFYSTRRRIK</sequence>
<dbReference type="InterPro" id="IPR018247">
    <property type="entry name" value="EF_Hand_1_Ca_BS"/>
</dbReference>
<accession>A0A6G0XI48</accession>
<feature type="transmembrane region" description="Helical" evidence="5">
    <location>
        <begin position="559"/>
        <end position="576"/>
    </location>
</feature>
<feature type="compositionally biased region" description="Basic and acidic residues" evidence="4">
    <location>
        <begin position="401"/>
        <end position="410"/>
    </location>
</feature>
<dbReference type="VEuPathDB" id="FungiDB:AeMF1_000692"/>
<feature type="domain" description="EF-hand" evidence="6">
    <location>
        <begin position="510"/>
        <end position="545"/>
    </location>
</feature>
<gene>
    <name evidence="7" type="ORF">Ae201684_004657</name>
</gene>
<dbReference type="InterPro" id="IPR002048">
    <property type="entry name" value="EF_hand_dom"/>
</dbReference>
<dbReference type="InterPro" id="IPR006186">
    <property type="entry name" value="Ser/Thr-sp_prot-phosphatase"/>
</dbReference>
<comment type="similarity">
    <text evidence="1 3">Belongs to the PPP phosphatase family.</text>
</comment>
<dbReference type="Pfam" id="PF13499">
    <property type="entry name" value="EF-hand_7"/>
    <property type="match status" value="1"/>
</dbReference>
<comment type="caution">
    <text evidence="7">The sequence shown here is derived from an EMBL/GenBank/DDBJ whole genome shotgun (WGS) entry which is preliminary data.</text>
</comment>
<evidence type="ECO:0000313" key="8">
    <source>
        <dbReference type="Proteomes" id="UP000481153"/>
    </source>
</evidence>
<keyword evidence="3" id="KW-0378">Hydrolase</keyword>
<dbReference type="SUPFAM" id="SSF47473">
    <property type="entry name" value="EF-hand"/>
    <property type="match status" value="1"/>
</dbReference>